<evidence type="ECO:0000313" key="1">
    <source>
        <dbReference type="EMBL" id="APF16826.1"/>
    </source>
</evidence>
<evidence type="ECO:0000313" key="3">
    <source>
        <dbReference type="Proteomes" id="UP000004671"/>
    </source>
</evidence>
<accession>H1XUL7</accession>
<dbReference type="OrthoDB" id="9780042at2"/>
<name>H1XUL7_CALAY</name>
<dbReference type="EMBL" id="CP018099">
    <property type="protein sequence ID" value="APF16826.1"/>
    <property type="molecule type" value="Genomic_DNA"/>
</dbReference>
<dbReference type="AlphaFoldDB" id="H1XUL7"/>
<gene>
    <name evidence="1" type="ORF">Cabys_75</name>
    <name evidence="2" type="ORF">Calab_0879</name>
</gene>
<dbReference type="eggNOG" id="COG3047">
    <property type="taxonomic scope" value="Bacteria"/>
</dbReference>
<dbReference type="KEGG" id="caby:Cabys_75"/>
<dbReference type="Proteomes" id="UP000183868">
    <property type="component" value="Chromosome"/>
</dbReference>
<organism evidence="2 3">
    <name type="scientific">Caldithrix abyssi DSM 13497</name>
    <dbReference type="NCBI Taxonomy" id="880073"/>
    <lineage>
        <taxon>Bacteria</taxon>
        <taxon>Pseudomonadati</taxon>
        <taxon>Calditrichota</taxon>
        <taxon>Calditrichia</taxon>
        <taxon>Calditrichales</taxon>
        <taxon>Calditrichaceae</taxon>
        <taxon>Caldithrix</taxon>
    </lineage>
</organism>
<keyword evidence="3" id="KW-1185">Reference proteome</keyword>
<evidence type="ECO:0000313" key="4">
    <source>
        <dbReference type="Proteomes" id="UP000183868"/>
    </source>
</evidence>
<proteinExistence type="predicted"/>
<evidence type="ECO:0000313" key="2">
    <source>
        <dbReference type="EMBL" id="EHO40516.1"/>
    </source>
</evidence>
<sequence length="202" mass="23267" precursor="true">MRKVFWLLIIVILPVQLFAQYEKYLLKDPEPQIFKQGGAAFSVVESGSGFGAFYALPLKGYYHIGAEFDVFLLRDKNQIDYIDPWTGYPITINKENNAYMMDLILSIKKRLFAREIDDTLRPFIVVGGGPVYGINFPEDPNRKDEYRPGLSAYVGTGVDIALESQYFLGLRLQYRFIKFSESFAQKTNHSTFDIRLEIGKMF</sequence>
<dbReference type="PaxDb" id="880073-Calab_0879"/>
<evidence type="ECO:0008006" key="5">
    <source>
        <dbReference type="Google" id="ProtNLM"/>
    </source>
</evidence>
<dbReference type="STRING" id="880073.Cabys_75"/>
<protein>
    <recommendedName>
        <fullName evidence="5">Outer membrane protein beta-barrel domain-containing protein</fullName>
    </recommendedName>
</protein>
<dbReference type="EMBL" id="CM001402">
    <property type="protein sequence ID" value="EHO40516.1"/>
    <property type="molecule type" value="Genomic_DNA"/>
</dbReference>
<reference evidence="2 3" key="1">
    <citation type="submission" date="2011-09" db="EMBL/GenBank/DDBJ databases">
        <title>The permanent draft genome of Caldithrix abyssi DSM 13497.</title>
        <authorList>
            <consortium name="US DOE Joint Genome Institute (JGI-PGF)"/>
            <person name="Lucas S."/>
            <person name="Han J."/>
            <person name="Lapidus A."/>
            <person name="Bruce D."/>
            <person name="Goodwin L."/>
            <person name="Pitluck S."/>
            <person name="Peters L."/>
            <person name="Kyrpides N."/>
            <person name="Mavromatis K."/>
            <person name="Ivanova N."/>
            <person name="Mikhailova N."/>
            <person name="Chertkov O."/>
            <person name="Detter J.C."/>
            <person name="Tapia R."/>
            <person name="Han C."/>
            <person name="Land M."/>
            <person name="Hauser L."/>
            <person name="Markowitz V."/>
            <person name="Cheng J.-F."/>
            <person name="Hugenholtz P."/>
            <person name="Woyke T."/>
            <person name="Wu D."/>
            <person name="Spring S."/>
            <person name="Brambilla E."/>
            <person name="Klenk H.-P."/>
            <person name="Eisen J.A."/>
        </authorList>
    </citation>
    <scope>NUCLEOTIDE SEQUENCE [LARGE SCALE GENOMIC DNA]</scope>
    <source>
        <strain evidence="2 3">DSM 13497</strain>
    </source>
</reference>
<dbReference type="RefSeq" id="WP_006927513.1">
    <property type="nucleotide sequence ID" value="NZ_CM001402.1"/>
</dbReference>
<dbReference type="InParanoid" id="H1XUL7"/>
<reference evidence="1 4" key="2">
    <citation type="submission" date="2016-11" db="EMBL/GenBank/DDBJ databases">
        <title>Genomic analysis of Caldithrix abyssi and proposal of a novel bacterial phylum Caldithrichaeota.</title>
        <authorList>
            <person name="Kublanov I."/>
            <person name="Sigalova O."/>
            <person name="Gavrilov S."/>
            <person name="Lebedinsky A."/>
            <person name="Ivanova N."/>
            <person name="Daum C."/>
            <person name="Reddy T."/>
            <person name="Klenk H.P."/>
            <person name="Goker M."/>
            <person name="Reva O."/>
            <person name="Miroshnichenko M."/>
            <person name="Kyprides N."/>
            <person name="Woyke T."/>
            <person name="Gelfand M."/>
        </authorList>
    </citation>
    <scope>NUCLEOTIDE SEQUENCE [LARGE SCALE GENOMIC DNA]</scope>
    <source>
        <strain evidence="1 4">LF13</strain>
    </source>
</reference>
<dbReference type="HOGENOM" id="CLU_1276218_0_0_0"/>
<dbReference type="Proteomes" id="UP000004671">
    <property type="component" value="Chromosome"/>
</dbReference>